<evidence type="ECO:0000313" key="2">
    <source>
        <dbReference type="EMBL" id="KAF4088512.1"/>
    </source>
</evidence>
<dbReference type="AlphaFoldDB" id="A0A7J6B065"/>
<reference evidence="2 3" key="1">
    <citation type="submission" date="2020-02" db="EMBL/GenBank/DDBJ databases">
        <title>A chromosome-scale genome assembly of the black bullhead catfish (Ameiurus melas).</title>
        <authorList>
            <person name="Wen M."/>
            <person name="Zham M."/>
            <person name="Cabau C."/>
            <person name="Klopp C."/>
            <person name="Donnadieu C."/>
            <person name="Roques C."/>
            <person name="Bouchez O."/>
            <person name="Lampietro C."/>
            <person name="Jouanno E."/>
            <person name="Herpin A."/>
            <person name="Louis A."/>
            <person name="Berthelot C."/>
            <person name="Parey E."/>
            <person name="Roest-Crollius H."/>
            <person name="Braasch I."/>
            <person name="Postlethwait J."/>
            <person name="Robinson-Rechavi M."/>
            <person name="Echchiki A."/>
            <person name="Begum T."/>
            <person name="Montfort J."/>
            <person name="Schartl M."/>
            <person name="Bobe J."/>
            <person name="Guiguen Y."/>
        </authorList>
    </citation>
    <scope>NUCLEOTIDE SEQUENCE [LARGE SCALE GENOMIC DNA]</scope>
    <source>
        <strain evidence="2">M_S1</strain>
        <tissue evidence="2">Blood</tissue>
    </source>
</reference>
<sequence>MGQATLDTDAFYEKCIHCSDCDWSLRWKNDSFIVEIKPSLHVAINCSFPEIRLKVHCFSPKYEFQACYKFFNQTKGETGEESFNEASNRRNWNFVILAVVLFLLVLAV</sequence>
<accession>A0A7J6B065</accession>
<gene>
    <name evidence="2" type="ORF">AMELA_G00082930</name>
</gene>
<keyword evidence="1" id="KW-1133">Transmembrane helix</keyword>
<dbReference type="Proteomes" id="UP000593565">
    <property type="component" value="Unassembled WGS sequence"/>
</dbReference>
<comment type="caution">
    <text evidence="2">The sequence shown here is derived from an EMBL/GenBank/DDBJ whole genome shotgun (WGS) entry which is preliminary data.</text>
</comment>
<feature type="transmembrane region" description="Helical" evidence="1">
    <location>
        <begin position="91"/>
        <end position="107"/>
    </location>
</feature>
<name>A0A7J6B065_AMEME</name>
<evidence type="ECO:0000313" key="3">
    <source>
        <dbReference type="Proteomes" id="UP000593565"/>
    </source>
</evidence>
<organism evidence="2 3">
    <name type="scientific">Ameiurus melas</name>
    <name type="common">Black bullhead</name>
    <name type="synonym">Silurus melas</name>
    <dbReference type="NCBI Taxonomy" id="219545"/>
    <lineage>
        <taxon>Eukaryota</taxon>
        <taxon>Metazoa</taxon>
        <taxon>Chordata</taxon>
        <taxon>Craniata</taxon>
        <taxon>Vertebrata</taxon>
        <taxon>Euteleostomi</taxon>
        <taxon>Actinopterygii</taxon>
        <taxon>Neopterygii</taxon>
        <taxon>Teleostei</taxon>
        <taxon>Ostariophysi</taxon>
        <taxon>Siluriformes</taxon>
        <taxon>Ictaluridae</taxon>
        <taxon>Ameiurus</taxon>
    </lineage>
</organism>
<keyword evidence="1" id="KW-0472">Membrane</keyword>
<keyword evidence="1" id="KW-0812">Transmembrane</keyword>
<keyword evidence="3" id="KW-1185">Reference proteome</keyword>
<dbReference type="EMBL" id="JAAGNN010000006">
    <property type="protein sequence ID" value="KAF4088512.1"/>
    <property type="molecule type" value="Genomic_DNA"/>
</dbReference>
<protein>
    <submittedName>
        <fullName evidence="2">Uncharacterized protein</fullName>
    </submittedName>
</protein>
<evidence type="ECO:0000256" key="1">
    <source>
        <dbReference type="SAM" id="Phobius"/>
    </source>
</evidence>
<proteinExistence type="predicted"/>